<keyword evidence="4 11" id="KW-0732">Signal</keyword>
<keyword evidence="2" id="KW-1003">Cell membrane</keyword>
<evidence type="ECO:0000313" key="14">
    <source>
        <dbReference type="Proteomes" id="UP000188268"/>
    </source>
</evidence>
<evidence type="ECO:0000256" key="5">
    <source>
        <dbReference type="ARBA" id="ARBA00023136"/>
    </source>
</evidence>
<dbReference type="EMBL" id="AWWV01015633">
    <property type="protein sequence ID" value="OMO51972.1"/>
    <property type="molecule type" value="Genomic_DNA"/>
</dbReference>
<evidence type="ECO:0000256" key="3">
    <source>
        <dbReference type="ARBA" id="ARBA00022622"/>
    </source>
</evidence>
<dbReference type="Gene3D" id="2.60.40.420">
    <property type="entry name" value="Cupredoxins - blue copper proteins"/>
    <property type="match status" value="1"/>
</dbReference>
<dbReference type="AlphaFoldDB" id="A0A1R3G1K3"/>
<evidence type="ECO:0000256" key="6">
    <source>
        <dbReference type="ARBA" id="ARBA00023157"/>
    </source>
</evidence>
<dbReference type="PANTHER" id="PTHR33021">
    <property type="entry name" value="BLUE COPPER PROTEIN"/>
    <property type="match status" value="1"/>
</dbReference>
<dbReference type="Gramene" id="OMO51972">
    <property type="protein sequence ID" value="OMO51972"/>
    <property type="gene ID" value="CCACVL1_29469"/>
</dbReference>
<dbReference type="GO" id="GO:0098552">
    <property type="term" value="C:side of membrane"/>
    <property type="evidence" value="ECO:0007669"/>
    <property type="project" value="UniProtKB-KW"/>
</dbReference>
<organism evidence="13 14">
    <name type="scientific">Corchorus capsularis</name>
    <name type="common">Jute</name>
    <dbReference type="NCBI Taxonomy" id="210143"/>
    <lineage>
        <taxon>Eukaryota</taxon>
        <taxon>Viridiplantae</taxon>
        <taxon>Streptophyta</taxon>
        <taxon>Embryophyta</taxon>
        <taxon>Tracheophyta</taxon>
        <taxon>Spermatophyta</taxon>
        <taxon>Magnoliopsida</taxon>
        <taxon>eudicotyledons</taxon>
        <taxon>Gunneridae</taxon>
        <taxon>Pentapetalae</taxon>
        <taxon>rosids</taxon>
        <taxon>malvids</taxon>
        <taxon>Malvales</taxon>
        <taxon>Malvaceae</taxon>
        <taxon>Grewioideae</taxon>
        <taxon>Apeibeae</taxon>
        <taxon>Corchorus</taxon>
    </lineage>
</organism>
<feature type="domain" description="Phytocyanin" evidence="12">
    <location>
        <begin position="28"/>
        <end position="132"/>
    </location>
</feature>
<keyword evidence="5" id="KW-0472">Membrane</keyword>
<dbReference type="Pfam" id="PF02298">
    <property type="entry name" value="Cu_bind_like"/>
    <property type="match status" value="1"/>
</dbReference>
<evidence type="ECO:0000256" key="4">
    <source>
        <dbReference type="ARBA" id="ARBA00022729"/>
    </source>
</evidence>
<gene>
    <name evidence="13" type="ORF">CCACVL1_29469</name>
</gene>
<feature type="region of interest" description="Disordered" evidence="10">
    <location>
        <begin position="135"/>
        <end position="154"/>
    </location>
</feature>
<comment type="caution">
    <text evidence="13">The sequence shown here is derived from an EMBL/GenBank/DDBJ whole genome shotgun (WGS) entry which is preliminary data.</text>
</comment>
<evidence type="ECO:0000256" key="8">
    <source>
        <dbReference type="ARBA" id="ARBA00023288"/>
    </source>
</evidence>
<dbReference type="STRING" id="210143.A0A1R3G1K3"/>
<dbReference type="GO" id="GO:0005886">
    <property type="term" value="C:plasma membrane"/>
    <property type="evidence" value="ECO:0007669"/>
    <property type="project" value="UniProtKB-SubCell"/>
</dbReference>
<evidence type="ECO:0000256" key="11">
    <source>
        <dbReference type="SAM" id="SignalP"/>
    </source>
</evidence>
<feature type="signal peptide" evidence="11">
    <location>
        <begin position="1"/>
        <end position="27"/>
    </location>
</feature>
<name>A0A1R3G1K3_COCAP</name>
<dbReference type="OrthoDB" id="959565at2759"/>
<dbReference type="PROSITE" id="PS51485">
    <property type="entry name" value="PHYTOCYANIN"/>
    <property type="match status" value="1"/>
</dbReference>
<proteinExistence type="inferred from homology"/>
<dbReference type="PANTHER" id="PTHR33021:SF289">
    <property type="entry name" value="EARLY NODULIN-LIKE PROTEIN 5-RELATED"/>
    <property type="match status" value="1"/>
</dbReference>
<keyword evidence="8" id="KW-0449">Lipoprotein</keyword>
<accession>A0A1R3G1K3</accession>
<keyword evidence="7" id="KW-0325">Glycoprotein</keyword>
<evidence type="ECO:0000256" key="10">
    <source>
        <dbReference type="SAM" id="MobiDB-lite"/>
    </source>
</evidence>
<evidence type="ECO:0000256" key="7">
    <source>
        <dbReference type="ARBA" id="ARBA00023180"/>
    </source>
</evidence>
<protein>
    <submittedName>
        <fullName evidence="13">Plastocyanin-like protein</fullName>
    </submittedName>
</protein>
<feature type="chain" id="PRO_5012187377" evidence="11">
    <location>
        <begin position="28"/>
        <end position="183"/>
    </location>
</feature>
<dbReference type="OMA" id="TVHFKYK"/>
<dbReference type="CDD" id="cd11019">
    <property type="entry name" value="OsENODL1_like"/>
    <property type="match status" value="1"/>
</dbReference>
<evidence type="ECO:0000256" key="9">
    <source>
        <dbReference type="ARBA" id="ARBA00035011"/>
    </source>
</evidence>
<comment type="subcellular location">
    <subcellularLocation>
        <location evidence="1">Cell membrane</location>
        <topology evidence="1">Lipid-anchor</topology>
        <topology evidence="1">GPI-anchor</topology>
    </subcellularLocation>
</comment>
<dbReference type="InterPro" id="IPR003245">
    <property type="entry name" value="Phytocyanin_dom"/>
</dbReference>
<evidence type="ECO:0000256" key="2">
    <source>
        <dbReference type="ARBA" id="ARBA00022475"/>
    </source>
</evidence>
<keyword evidence="6" id="KW-1015">Disulfide bond</keyword>
<feature type="compositionally biased region" description="Low complexity" evidence="10">
    <location>
        <begin position="141"/>
        <end position="154"/>
    </location>
</feature>
<dbReference type="InterPro" id="IPR041846">
    <property type="entry name" value="ENL_dom"/>
</dbReference>
<keyword evidence="14" id="KW-1185">Reference proteome</keyword>
<dbReference type="SUPFAM" id="SSF49503">
    <property type="entry name" value="Cupredoxins"/>
    <property type="match status" value="1"/>
</dbReference>
<evidence type="ECO:0000313" key="13">
    <source>
        <dbReference type="EMBL" id="OMO51972.1"/>
    </source>
</evidence>
<reference evidence="13 14" key="1">
    <citation type="submission" date="2013-09" db="EMBL/GenBank/DDBJ databases">
        <title>Corchorus capsularis genome sequencing.</title>
        <authorList>
            <person name="Alam M."/>
            <person name="Haque M.S."/>
            <person name="Islam M.S."/>
            <person name="Emdad E.M."/>
            <person name="Islam M.M."/>
            <person name="Ahmed B."/>
            <person name="Halim A."/>
            <person name="Hossen Q.M.M."/>
            <person name="Hossain M.Z."/>
            <person name="Ahmed R."/>
            <person name="Khan M.M."/>
            <person name="Islam R."/>
            <person name="Rashid M.M."/>
            <person name="Khan S.A."/>
            <person name="Rahman M.S."/>
            <person name="Alam M."/>
        </authorList>
    </citation>
    <scope>NUCLEOTIDE SEQUENCE [LARGE SCALE GENOMIC DNA]</scope>
    <source>
        <strain evidence="14">cv. CVL-1</strain>
        <tissue evidence="13">Whole seedling</tissue>
    </source>
</reference>
<dbReference type="Proteomes" id="UP000188268">
    <property type="component" value="Unassembled WGS sequence"/>
</dbReference>
<dbReference type="InterPro" id="IPR008972">
    <property type="entry name" value="Cupredoxin"/>
</dbReference>
<evidence type="ECO:0000256" key="1">
    <source>
        <dbReference type="ARBA" id="ARBA00004609"/>
    </source>
</evidence>
<evidence type="ECO:0000259" key="12">
    <source>
        <dbReference type="PROSITE" id="PS51485"/>
    </source>
</evidence>
<sequence>MASAFTKVFLVSVFLFSSMINFHIAIGAEYDVNGDDGWIVPKHSSDNQMYNKWASSNRFKVNDTIRFMYKKDSVLVVTEAEYDKCQAQSHPEFFSNNGDTVFRLDRPGLFYFMSGVTGHCQKGQKMIIKVLETESLPPQSPNQNNTNNSPDTNKNAAVEVPAVTSSTIVLLLLSAFVLASSTC</sequence>
<dbReference type="InterPro" id="IPR039391">
    <property type="entry name" value="Phytocyanin-like"/>
</dbReference>
<keyword evidence="3" id="KW-0336">GPI-anchor</keyword>
<comment type="similarity">
    <text evidence="9">Belongs to the early nodulin-like (ENODL) family.</text>
</comment>
<dbReference type="GO" id="GO:0009055">
    <property type="term" value="F:electron transfer activity"/>
    <property type="evidence" value="ECO:0007669"/>
    <property type="project" value="InterPro"/>
</dbReference>
<dbReference type="FunFam" id="2.60.40.420:FF:000010">
    <property type="entry name" value="Early nodulin-like protein 1"/>
    <property type="match status" value="1"/>
</dbReference>